<sequence>MMTTGCGLSAAELAREQGELLPDRLTLAAVEFNRTEFDPSNYPVNSPGSNNSYIENHSEPEIAYSSGGFVESIVNAWNYVNQW</sequence>
<accession>A0A2I2KXK3</accession>
<proteinExistence type="predicted"/>
<gene>
    <name evidence="1" type="ORF">FRACA_450022</name>
</gene>
<evidence type="ECO:0000313" key="1">
    <source>
        <dbReference type="EMBL" id="SNQ50391.1"/>
    </source>
</evidence>
<protein>
    <submittedName>
        <fullName evidence="1">Uncharacterized protein</fullName>
    </submittedName>
</protein>
<evidence type="ECO:0000313" key="2">
    <source>
        <dbReference type="Proteomes" id="UP000234331"/>
    </source>
</evidence>
<dbReference type="AlphaFoldDB" id="A0A2I2KXK3"/>
<dbReference type="EMBL" id="FZMO01000390">
    <property type="protein sequence ID" value="SNQ50391.1"/>
    <property type="molecule type" value="Genomic_DNA"/>
</dbReference>
<name>A0A2I2KXK3_9ACTN</name>
<keyword evidence="2" id="KW-1185">Reference proteome</keyword>
<organism evidence="1 2">
    <name type="scientific">Frankia canadensis</name>
    <dbReference type="NCBI Taxonomy" id="1836972"/>
    <lineage>
        <taxon>Bacteria</taxon>
        <taxon>Bacillati</taxon>
        <taxon>Actinomycetota</taxon>
        <taxon>Actinomycetes</taxon>
        <taxon>Frankiales</taxon>
        <taxon>Frankiaceae</taxon>
        <taxon>Frankia</taxon>
    </lineage>
</organism>
<dbReference type="Proteomes" id="UP000234331">
    <property type="component" value="Unassembled WGS sequence"/>
</dbReference>
<reference evidence="1 2" key="1">
    <citation type="submission" date="2017-06" db="EMBL/GenBank/DDBJ databases">
        <authorList>
            <person name="Kim H.J."/>
            <person name="Triplett B.A."/>
        </authorList>
    </citation>
    <scope>NUCLEOTIDE SEQUENCE [LARGE SCALE GENOMIC DNA]</scope>
    <source>
        <strain evidence="1">FRACA_ARgP5</strain>
    </source>
</reference>